<dbReference type="NCBIfam" id="NF007967">
    <property type="entry name" value="PRK10691.1"/>
    <property type="match status" value="1"/>
</dbReference>
<evidence type="ECO:0000256" key="1">
    <source>
        <dbReference type="ARBA" id="ARBA00022723"/>
    </source>
</evidence>
<reference evidence="3" key="1">
    <citation type="submission" date="2014-06" db="EMBL/GenBank/DDBJ databases">
        <authorList>
            <person name="Urmite Genomes Urmite Genomes"/>
        </authorList>
    </citation>
    <scope>NUCLEOTIDE SEQUENCE</scope>
</reference>
<sequence length="219" mass="23826">MYQHHNWQGALLDYPVSKVVCVGSNYAKHIKEMGSATPDEPVLFIKPETALCDLRQPLAIPTDMGAVHHEVELAILIGSTLRQATEDHVRKAIAGYGVALDLTLRDIQGKMKKAGQPWEKAKGFDNSCPLSGFIPVSEFHGDPQNTALGLKVNGEIRQQGSTAEMIHHIVPLIAYMSRFFTLKAGDVILTGTPEGVGPLQSGDELEVSFNGQTLTTRVL</sequence>
<dbReference type="Gene3D" id="3.90.850.10">
    <property type="entry name" value="Fumarylacetoacetase-like, C-terminal domain"/>
    <property type="match status" value="1"/>
</dbReference>
<feature type="domain" description="Fumarylacetoacetase-like C-terminal" evidence="2">
    <location>
        <begin position="18"/>
        <end position="218"/>
    </location>
</feature>
<organism evidence="3">
    <name type="scientific">Citrobacter koseri</name>
    <name type="common">Citrobacter diversus</name>
    <dbReference type="NCBI Taxonomy" id="545"/>
    <lineage>
        <taxon>Bacteria</taxon>
        <taxon>Pseudomonadati</taxon>
        <taxon>Pseudomonadota</taxon>
        <taxon>Gammaproteobacteria</taxon>
        <taxon>Enterobacterales</taxon>
        <taxon>Enterobacteriaceae</taxon>
        <taxon>Citrobacter</taxon>
    </lineage>
</organism>
<evidence type="ECO:0000259" key="2">
    <source>
        <dbReference type="Pfam" id="PF01557"/>
    </source>
</evidence>
<evidence type="ECO:0000313" key="3">
    <source>
        <dbReference type="EMBL" id="CDZ83131.1"/>
    </source>
</evidence>
<dbReference type="GO" id="GO:0046872">
    <property type="term" value="F:metal ion binding"/>
    <property type="evidence" value="ECO:0007669"/>
    <property type="project" value="UniProtKB-KW"/>
</dbReference>
<gene>
    <name evidence="3" type="ORF">BN1086_01239</name>
</gene>
<keyword evidence="1" id="KW-0479">Metal-binding</keyword>
<dbReference type="FunFam" id="3.90.850.10:FF:000007">
    <property type="entry name" value="Fumarylacetoacetate hydrolase family protein"/>
    <property type="match status" value="1"/>
</dbReference>
<dbReference type="InterPro" id="IPR011234">
    <property type="entry name" value="Fumarylacetoacetase-like_C"/>
</dbReference>
<dbReference type="PANTHER" id="PTHR11820:SF7">
    <property type="entry name" value="ACYLPYRUVASE FAHD1, MITOCHONDRIAL"/>
    <property type="match status" value="1"/>
</dbReference>
<dbReference type="RefSeq" id="WP_199972253.1">
    <property type="nucleotide sequence ID" value="NZ_JADVGH010000007.1"/>
</dbReference>
<dbReference type="SUPFAM" id="SSF56529">
    <property type="entry name" value="FAH"/>
    <property type="match status" value="1"/>
</dbReference>
<keyword evidence="3" id="KW-0378">Hydrolase</keyword>
<dbReference type="AlphaFoldDB" id="A0A078LDG4"/>
<dbReference type="EMBL" id="LK931336">
    <property type="protein sequence ID" value="CDZ83131.1"/>
    <property type="molecule type" value="Genomic_DNA"/>
</dbReference>
<dbReference type="PANTHER" id="PTHR11820">
    <property type="entry name" value="ACYLPYRUVASE"/>
    <property type="match status" value="1"/>
</dbReference>
<proteinExistence type="predicted"/>
<name>A0A078LDG4_CITKO</name>
<accession>A0A078LDG4</accession>
<dbReference type="GO" id="GO:0018773">
    <property type="term" value="F:acetylpyruvate hydrolase activity"/>
    <property type="evidence" value="ECO:0007669"/>
    <property type="project" value="TreeGrafter"/>
</dbReference>
<dbReference type="InterPro" id="IPR036663">
    <property type="entry name" value="Fumarylacetoacetase_C_sf"/>
</dbReference>
<dbReference type="Pfam" id="PF01557">
    <property type="entry name" value="FAA_hydrolase"/>
    <property type="match status" value="1"/>
</dbReference>
<dbReference type="PATRIC" id="fig|545.12.peg.1234"/>
<protein>
    <submittedName>
        <fullName evidence="3">Hydrolase</fullName>
    </submittedName>
</protein>